<dbReference type="InterPro" id="IPR009061">
    <property type="entry name" value="DNA-bd_dom_put_sf"/>
</dbReference>
<keyword evidence="7" id="KW-1185">Reference proteome</keyword>
<proteinExistence type="predicted"/>
<dbReference type="SUPFAM" id="SSF46955">
    <property type="entry name" value="Putative DNA-binding domain"/>
    <property type="match status" value="1"/>
</dbReference>
<keyword evidence="4" id="KW-0804">Transcription</keyword>
<dbReference type="PROSITE" id="PS50937">
    <property type="entry name" value="HTH_MERR_2"/>
    <property type="match status" value="1"/>
</dbReference>
<dbReference type="PANTHER" id="PTHR30204:SF69">
    <property type="entry name" value="MERR-FAMILY TRANSCRIPTIONAL REGULATOR"/>
    <property type="match status" value="1"/>
</dbReference>
<keyword evidence="2" id="KW-0805">Transcription regulation</keyword>
<dbReference type="EMBL" id="FQXD01000017">
    <property type="protein sequence ID" value="SHH88149.1"/>
    <property type="molecule type" value="Genomic_DNA"/>
</dbReference>
<dbReference type="AlphaFoldDB" id="A0A1M5WKT6"/>
<evidence type="ECO:0000256" key="3">
    <source>
        <dbReference type="ARBA" id="ARBA00023125"/>
    </source>
</evidence>
<sequence length="282" mass="33016">MKIVVIVIYSIGKFSNISNVPIKTLRYYDSIDLLKPSVVDKTTGYRYYDYQKISQVERIKALKSLGFSLNEIKEIINGSIKKDLNQKLIEKRNDVIVRKSQLESIISEIDDILRYSKPYFEKKYHISSVYFEYRSSITVISIKEKIEIHQMDQLVERLFQKVYAYNCKIKGNLMTIWHEWDNPLSQETEVMFEIDGDILNNTLENEVKIIPNGEYACVDFVGLYSDLTVAYDQLKDLIVTDSFFIEEYMEGLVPQEMDDMLCVKPLKDADPNNFKTKVMLKL</sequence>
<dbReference type="SMART" id="SM00422">
    <property type="entry name" value="HTH_MERR"/>
    <property type="match status" value="1"/>
</dbReference>
<dbReference type="Pfam" id="PF13411">
    <property type="entry name" value="MerR_1"/>
    <property type="match status" value="1"/>
</dbReference>
<protein>
    <submittedName>
        <fullName evidence="6">DNA-binding transcriptional regulator, MerR family</fullName>
    </submittedName>
</protein>
<dbReference type="Pfam" id="PF06445">
    <property type="entry name" value="GyrI-like"/>
    <property type="match status" value="1"/>
</dbReference>
<name>A0A1M5WKT6_9BACI</name>
<dbReference type="OrthoDB" id="9773308at2"/>
<dbReference type="SUPFAM" id="SSF55136">
    <property type="entry name" value="Probable bacterial effector-binding domain"/>
    <property type="match status" value="1"/>
</dbReference>
<dbReference type="Gene3D" id="1.10.1660.10">
    <property type="match status" value="1"/>
</dbReference>
<dbReference type="PANTHER" id="PTHR30204">
    <property type="entry name" value="REDOX-CYCLING DRUG-SENSING TRANSCRIPTIONAL ACTIVATOR SOXR"/>
    <property type="match status" value="1"/>
</dbReference>
<dbReference type="InterPro" id="IPR000551">
    <property type="entry name" value="MerR-type_HTH_dom"/>
</dbReference>
<keyword evidence="1" id="KW-0678">Repressor</keyword>
<dbReference type="GO" id="GO:0003677">
    <property type="term" value="F:DNA binding"/>
    <property type="evidence" value="ECO:0007669"/>
    <property type="project" value="UniProtKB-KW"/>
</dbReference>
<dbReference type="Gene3D" id="3.20.80.10">
    <property type="entry name" value="Regulatory factor, effector binding domain"/>
    <property type="match status" value="1"/>
</dbReference>
<evidence type="ECO:0000256" key="1">
    <source>
        <dbReference type="ARBA" id="ARBA00022491"/>
    </source>
</evidence>
<dbReference type="CDD" id="cd01107">
    <property type="entry name" value="HTH_BmrR"/>
    <property type="match status" value="1"/>
</dbReference>
<feature type="domain" description="HTH merR-type" evidence="5">
    <location>
        <begin position="8"/>
        <end position="78"/>
    </location>
</feature>
<accession>A0A1M5WKT6</accession>
<evidence type="ECO:0000256" key="2">
    <source>
        <dbReference type="ARBA" id="ARBA00023015"/>
    </source>
</evidence>
<organism evidence="6 7">
    <name type="scientific">Virgibacillus chiguensis</name>
    <dbReference type="NCBI Taxonomy" id="411959"/>
    <lineage>
        <taxon>Bacteria</taxon>
        <taxon>Bacillati</taxon>
        <taxon>Bacillota</taxon>
        <taxon>Bacilli</taxon>
        <taxon>Bacillales</taxon>
        <taxon>Bacillaceae</taxon>
        <taxon>Virgibacillus</taxon>
    </lineage>
</organism>
<keyword evidence="3 6" id="KW-0238">DNA-binding</keyword>
<evidence type="ECO:0000256" key="4">
    <source>
        <dbReference type="ARBA" id="ARBA00023163"/>
    </source>
</evidence>
<evidence type="ECO:0000313" key="7">
    <source>
        <dbReference type="Proteomes" id="UP000184079"/>
    </source>
</evidence>
<dbReference type="Proteomes" id="UP000184079">
    <property type="component" value="Unassembled WGS sequence"/>
</dbReference>
<evidence type="ECO:0000313" key="6">
    <source>
        <dbReference type="EMBL" id="SHH88149.1"/>
    </source>
</evidence>
<gene>
    <name evidence="6" type="ORF">SAMN05421807_11714</name>
</gene>
<dbReference type="InterPro" id="IPR047057">
    <property type="entry name" value="MerR_fam"/>
</dbReference>
<evidence type="ECO:0000259" key="5">
    <source>
        <dbReference type="PROSITE" id="PS50937"/>
    </source>
</evidence>
<dbReference type="InterPro" id="IPR011256">
    <property type="entry name" value="Reg_factor_effector_dom_sf"/>
</dbReference>
<dbReference type="GO" id="GO:0003700">
    <property type="term" value="F:DNA-binding transcription factor activity"/>
    <property type="evidence" value="ECO:0007669"/>
    <property type="project" value="InterPro"/>
</dbReference>
<dbReference type="InterPro" id="IPR029442">
    <property type="entry name" value="GyrI-like"/>
</dbReference>
<reference evidence="7" key="1">
    <citation type="submission" date="2016-11" db="EMBL/GenBank/DDBJ databases">
        <authorList>
            <person name="Varghese N."/>
            <person name="Submissions S."/>
        </authorList>
    </citation>
    <scope>NUCLEOTIDE SEQUENCE [LARGE SCALE GENOMIC DNA]</scope>
    <source>
        <strain evidence="7">CGMCC 1.6496</strain>
    </source>
</reference>